<evidence type="ECO:0000256" key="3">
    <source>
        <dbReference type="ARBA" id="ARBA00022643"/>
    </source>
</evidence>
<keyword evidence="5" id="KW-0819">tRNA processing</keyword>
<dbReference type="SUPFAM" id="SSF51395">
    <property type="entry name" value="FMN-linked oxidoreductases"/>
    <property type="match status" value="1"/>
</dbReference>
<dbReference type="GO" id="GO:0050660">
    <property type="term" value="F:flavin adenine dinucleotide binding"/>
    <property type="evidence" value="ECO:0007669"/>
    <property type="project" value="InterPro"/>
</dbReference>
<dbReference type="PANTHER" id="PTHR45936:SF1">
    <property type="entry name" value="TRNA-DIHYDROURIDINE(20) SYNTHASE [NAD(P)+]-LIKE"/>
    <property type="match status" value="1"/>
</dbReference>
<dbReference type="InterPro" id="IPR013785">
    <property type="entry name" value="Aldolase_TIM"/>
</dbReference>
<feature type="compositionally biased region" description="Basic and acidic residues" evidence="9">
    <location>
        <begin position="358"/>
        <end position="384"/>
    </location>
</feature>
<comment type="catalytic activity">
    <reaction evidence="7">
        <text>a 5,6-dihydrouridine in mRNA + NAD(+) = a uridine in mRNA + NADH + H(+)</text>
        <dbReference type="Rhea" id="RHEA:69851"/>
        <dbReference type="Rhea" id="RHEA-COMP:14658"/>
        <dbReference type="Rhea" id="RHEA-COMP:17789"/>
        <dbReference type="ChEBI" id="CHEBI:15378"/>
        <dbReference type="ChEBI" id="CHEBI:57540"/>
        <dbReference type="ChEBI" id="CHEBI:57945"/>
        <dbReference type="ChEBI" id="CHEBI:65315"/>
        <dbReference type="ChEBI" id="CHEBI:74443"/>
    </reaction>
    <physiologicalReaction direction="right-to-left" evidence="7">
        <dbReference type="Rhea" id="RHEA:69853"/>
    </physiologicalReaction>
</comment>
<evidence type="ECO:0000256" key="6">
    <source>
        <dbReference type="ARBA" id="ARBA00023002"/>
    </source>
</evidence>
<dbReference type="InterPro" id="IPR052582">
    <property type="entry name" value="tRNA-DUS-like"/>
</dbReference>
<evidence type="ECO:0000256" key="2">
    <source>
        <dbReference type="ARBA" id="ARBA00022630"/>
    </source>
</evidence>
<dbReference type="Pfam" id="PF01207">
    <property type="entry name" value="Dus"/>
    <property type="match status" value="1"/>
</dbReference>
<evidence type="ECO:0000256" key="9">
    <source>
        <dbReference type="SAM" id="MobiDB-lite"/>
    </source>
</evidence>
<evidence type="ECO:0000256" key="1">
    <source>
        <dbReference type="ARBA" id="ARBA00001917"/>
    </source>
</evidence>
<dbReference type="Gene3D" id="3.20.20.70">
    <property type="entry name" value="Aldolase class I"/>
    <property type="match status" value="1"/>
</dbReference>
<dbReference type="PROSITE" id="PS01136">
    <property type="entry name" value="UPF0034"/>
    <property type="match status" value="1"/>
</dbReference>
<gene>
    <name evidence="11" type="ORF">KVV02_003368</name>
</gene>
<feature type="domain" description="DUS-like FMN-binding" evidence="10">
    <location>
        <begin position="9"/>
        <end position="251"/>
    </location>
</feature>
<dbReference type="Proteomes" id="UP000717515">
    <property type="component" value="Unassembled WGS sequence"/>
</dbReference>
<evidence type="ECO:0000259" key="10">
    <source>
        <dbReference type="Pfam" id="PF01207"/>
    </source>
</evidence>
<comment type="catalytic activity">
    <reaction evidence="8">
        <text>a 5,6-dihydrouridine in mRNA + NADP(+) = a uridine in mRNA + NADPH + H(+)</text>
        <dbReference type="Rhea" id="RHEA:69855"/>
        <dbReference type="Rhea" id="RHEA-COMP:14658"/>
        <dbReference type="Rhea" id="RHEA-COMP:17789"/>
        <dbReference type="ChEBI" id="CHEBI:15378"/>
        <dbReference type="ChEBI" id="CHEBI:57783"/>
        <dbReference type="ChEBI" id="CHEBI:58349"/>
        <dbReference type="ChEBI" id="CHEBI:65315"/>
        <dbReference type="ChEBI" id="CHEBI:74443"/>
    </reaction>
    <physiologicalReaction direction="right-to-left" evidence="8">
        <dbReference type="Rhea" id="RHEA:69857"/>
    </physiologicalReaction>
</comment>
<dbReference type="CDD" id="cd02801">
    <property type="entry name" value="DUS_like_FMN"/>
    <property type="match status" value="1"/>
</dbReference>
<dbReference type="EMBL" id="JAIFTL010000076">
    <property type="protein sequence ID" value="KAG9324122.1"/>
    <property type="molecule type" value="Genomic_DNA"/>
</dbReference>
<organism evidence="11 12">
    <name type="scientific">Mortierella alpina</name>
    <name type="common">Oleaginous fungus</name>
    <name type="synonym">Mortierella renispora</name>
    <dbReference type="NCBI Taxonomy" id="64518"/>
    <lineage>
        <taxon>Eukaryota</taxon>
        <taxon>Fungi</taxon>
        <taxon>Fungi incertae sedis</taxon>
        <taxon>Mucoromycota</taxon>
        <taxon>Mortierellomycotina</taxon>
        <taxon>Mortierellomycetes</taxon>
        <taxon>Mortierellales</taxon>
        <taxon>Mortierellaceae</taxon>
        <taxon>Mortierella</taxon>
    </lineage>
</organism>
<evidence type="ECO:0000313" key="12">
    <source>
        <dbReference type="Proteomes" id="UP000717515"/>
    </source>
</evidence>
<comment type="caution">
    <text evidence="11">The sequence shown here is derived from an EMBL/GenBank/DDBJ whole genome shotgun (WGS) entry which is preliminary data.</text>
</comment>
<sequence length="434" mass="47324">MLNYNNAAILAPMVRVGTLPIRLMALEHGADLVYTPEVVDKGIVGAERVVNEDNGTIDYVVKGVSVFKTHPIEKSRLVFQIGSANADLALEAALTVAQDVSTIDLNCGCPKRFSIHGGMGAALMEEPEKLCGILRKLVQHSGLPVTCKIRIFPDRERTLKLVKMIEATGIVALAVHCRYRDERPREPGHWDRFKEIVDAVSIPVIANGDVMKYSDMARVRELSGATGVMIARGAQANVSVFRKEGRLPTLDMVRQYIRKCMATRNLHSNTKYVLMQMMVEETKSPYYRPLCDAKSFRAVCKVFEMEQELDDWIEKQKAGGYPTDLDTVPRKTQDVVANTATTNTTITATATAPATGKRKLEPVKDSAESDETHKDGPATKKHAADGSSSQPTPADTPKAADPEVESEVAAPVTAEKDTLFSAGAEHTVVSASSS</sequence>
<dbReference type="PANTHER" id="PTHR45936">
    <property type="entry name" value="TRNA-DIHYDROURIDINE(20) SYNTHASE [NAD(P)+]-LIKE"/>
    <property type="match status" value="1"/>
</dbReference>
<keyword evidence="2" id="KW-0285">Flavoprotein</keyword>
<evidence type="ECO:0000256" key="5">
    <source>
        <dbReference type="ARBA" id="ARBA00022694"/>
    </source>
</evidence>
<protein>
    <recommendedName>
        <fullName evidence="10">DUS-like FMN-binding domain-containing protein</fullName>
    </recommendedName>
</protein>
<dbReference type="InterPro" id="IPR018517">
    <property type="entry name" value="tRNA_hU_synthase_CS"/>
</dbReference>
<name>A0A9P8A4C5_MORAP</name>
<dbReference type="InterPro" id="IPR035587">
    <property type="entry name" value="DUS-like_FMN-bd"/>
</dbReference>
<evidence type="ECO:0000256" key="8">
    <source>
        <dbReference type="ARBA" id="ARBA00049447"/>
    </source>
</evidence>
<keyword evidence="3" id="KW-0288">FMN</keyword>
<reference evidence="11" key="1">
    <citation type="submission" date="2021-07" db="EMBL/GenBank/DDBJ databases">
        <title>Draft genome of Mortierella alpina, strain LL118, isolated from an aspen leaf litter sample.</title>
        <authorList>
            <person name="Yang S."/>
            <person name="Vinatzer B.A."/>
        </authorList>
    </citation>
    <scope>NUCLEOTIDE SEQUENCE</scope>
    <source>
        <strain evidence="11">LL118</strain>
    </source>
</reference>
<dbReference type="GO" id="GO:0017150">
    <property type="term" value="F:tRNA dihydrouridine synthase activity"/>
    <property type="evidence" value="ECO:0007669"/>
    <property type="project" value="InterPro"/>
</dbReference>
<evidence type="ECO:0000256" key="7">
    <source>
        <dbReference type="ARBA" id="ARBA00048342"/>
    </source>
</evidence>
<comment type="cofactor">
    <cofactor evidence="1">
        <name>FMN</name>
        <dbReference type="ChEBI" id="CHEBI:58210"/>
    </cofactor>
</comment>
<feature type="region of interest" description="Disordered" evidence="9">
    <location>
        <begin position="347"/>
        <end position="434"/>
    </location>
</feature>
<keyword evidence="4" id="KW-0507">mRNA processing</keyword>
<dbReference type="GO" id="GO:0006397">
    <property type="term" value="P:mRNA processing"/>
    <property type="evidence" value="ECO:0007669"/>
    <property type="project" value="UniProtKB-KW"/>
</dbReference>
<keyword evidence="6" id="KW-0560">Oxidoreductase</keyword>
<proteinExistence type="predicted"/>
<accession>A0A9P8A4C5</accession>
<dbReference type="AlphaFoldDB" id="A0A9P8A4C5"/>
<evidence type="ECO:0000256" key="4">
    <source>
        <dbReference type="ARBA" id="ARBA00022664"/>
    </source>
</evidence>
<evidence type="ECO:0000313" key="11">
    <source>
        <dbReference type="EMBL" id="KAG9324122.1"/>
    </source>
</evidence>
<dbReference type="GO" id="GO:0005737">
    <property type="term" value="C:cytoplasm"/>
    <property type="evidence" value="ECO:0007669"/>
    <property type="project" value="TreeGrafter"/>
</dbReference>